<proteinExistence type="predicted"/>
<reference evidence="1" key="1">
    <citation type="submission" date="2015-10" db="EMBL/GenBank/DDBJ databases">
        <authorList>
            <person name="Gilbert D.G."/>
        </authorList>
    </citation>
    <scope>NUCLEOTIDE SEQUENCE</scope>
</reference>
<evidence type="ECO:0000313" key="1">
    <source>
        <dbReference type="EMBL" id="CUV08754.1"/>
    </source>
</evidence>
<protein>
    <recommendedName>
        <fullName evidence="2">Lipoprotein</fullName>
    </recommendedName>
</protein>
<name>A0A160VI36_9ZZZZ</name>
<organism evidence="1">
    <name type="scientific">hydrothermal vent metagenome</name>
    <dbReference type="NCBI Taxonomy" id="652676"/>
    <lineage>
        <taxon>unclassified sequences</taxon>
        <taxon>metagenomes</taxon>
        <taxon>ecological metagenomes</taxon>
    </lineage>
</organism>
<accession>A0A160VI36</accession>
<sequence>MKNKFRNIILLFRKRISQTLIALFSFFTLSCDFQNPMAFEMPTWFFDLSFPLVQQKYSLEGMIDNKQIFPTPDSLGMQIMFEGILPDTSIGADILEVEINQNIEFAQNPVTAPNFSFSIDTSINLAIPFAPGGKLINDSGTAFSVPPSEPQNVTKDVWNAIASAVDTTIEITIDLPDIPANQLALFIESIDGFVIQTDAGSNVSDFNTTISNNGLPTNVTNPTLSLITDITSPAKTLANHTQASVVKDASYSETTSLSQDSLGGAIRMSIGFGIESTASNSVTISTGDSVQVNVAIRMRIAGLEAAIIQVKKSDLPISLPKINFPTDIEIYSGKLKANSGFDVNEINLSNIISTYPLNVDFSMNFKNFLPPAGKDSIKIDTVLKKGMTLTKTYNLDGYAFANPAGADSALSELTLDVAATLPAQSAKIPLDGTDMGALSLKVTLQELHFESIEANIIQEFPPTTFTMVGMPLGFSGMEFPDVKFEIEMLNGIRLPVILDFDMIGVNQKNDTLKVKALSTLASPTSSGDTSKTITRLSRDGTTTIKYKAPSSVTYYDSTNVAPKSGETTIVQLMSSNPAVFNVLSRARIDGRGTLEAGMFIGGKYRLLAPFEVIMGPMTFLSVTNTAVKEMDHADRNRIRATLQSASLELTVENKIPTGGELAMLMSNTGYFPLDTTGAALSDFKDSMVVKNNWVTTDSVYLVSKCDSLNPITGNYFIFDVMDDFSDCVDGMAYVVKTKGTGMDTVISYVDTLLTIPLPDPVSYYPATNSGVRAGQVKEPGFAVYSSPISNHTIRLMTNPGQPYMAPRFHLNGSDGKKVFISTSDYIDINSTITFKLSSTGMTSAAPDEIVIKYPNGNQTLNKDKEVAIQWQTFGTIDKVDLDYYVGTDPDVNQDTGWTEIAKDVTNEKGDNAYNWKPSSTTGINNMAVALRDSVRIRVKSTDGKTRDMSGWYFTISHSSGKIQSVSEIVKIRRNPYKQ</sequence>
<dbReference type="EMBL" id="FAXC01000123">
    <property type="protein sequence ID" value="CUV08754.1"/>
    <property type="molecule type" value="Genomic_DNA"/>
</dbReference>
<dbReference type="AlphaFoldDB" id="A0A160VI36"/>
<evidence type="ECO:0008006" key="2">
    <source>
        <dbReference type="Google" id="ProtNLM"/>
    </source>
</evidence>
<gene>
    <name evidence="1" type="ORF">MGWOODY_Mmi207</name>
</gene>
<dbReference type="PROSITE" id="PS51257">
    <property type="entry name" value="PROKAR_LIPOPROTEIN"/>
    <property type="match status" value="1"/>
</dbReference>